<feature type="binding site" evidence="18">
    <location>
        <begin position="81"/>
        <end position="82"/>
    </location>
    <ligand>
        <name>UDP-N-acetyl-alpha-D-glucosamine</name>
        <dbReference type="ChEBI" id="CHEBI:57705"/>
    </ligand>
</feature>
<protein>
    <recommendedName>
        <fullName evidence="18">Bifunctional protein GlmU</fullName>
    </recommendedName>
    <domain>
        <recommendedName>
            <fullName evidence="18">UDP-N-acetylglucosamine pyrophosphorylase</fullName>
            <ecNumber evidence="18">2.7.7.23</ecNumber>
        </recommendedName>
        <alternativeName>
            <fullName evidence="18">N-acetylglucosamine-1-phosphate uridyltransferase</fullName>
        </alternativeName>
    </domain>
    <domain>
        <recommendedName>
            <fullName evidence="18">Glucosamine-1-phosphate N-acetyltransferase</fullName>
            <ecNumber evidence="18">2.3.1.157</ecNumber>
        </recommendedName>
    </domain>
</protein>
<keyword evidence="9 18" id="KW-0460">Magnesium</keyword>
<dbReference type="Gene3D" id="2.160.10.10">
    <property type="entry name" value="Hexapeptide repeat proteins"/>
    <property type="match status" value="1"/>
</dbReference>
<comment type="similarity">
    <text evidence="2 18">In the C-terminal section; belongs to the transferase hexapeptide repeat family.</text>
</comment>
<comment type="pathway">
    <text evidence="18">Nucleotide-sugar biosynthesis; UDP-N-acetyl-alpha-D-glucosamine biosynthesis; N-acetyl-alpha-D-glucosamine 1-phosphate from alpha-D-glucosamine 6-phosphate (route II): step 2/2.</text>
</comment>
<comment type="function">
    <text evidence="17 18">Catalyzes the last two sequential reactions in the de novo biosynthetic pathway for UDP-N-acetylglucosamine (UDP-GlcNAc). The C-terminal domain catalyzes the transfer of acetyl group from acetyl coenzyme A to glucosamine-1-phosphate (GlcN-1-P) to produce N-acetylglucosamine-1-phosphate (GlcNAc-1-P), which is converted into UDP-GlcNAc by the transfer of uridine 5-monophosphate (from uridine 5-triphosphate), a reaction catalyzed by the N-terminal domain.</text>
</comment>
<evidence type="ECO:0000256" key="3">
    <source>
        <dbReference type="ARBA" id="ARBA00007947"/>
    </source>
</evidence>
<dbReference type="HAMAP" id="MF_01631">
    <property type="entry name" value="GlmU"/>
    <property type="match status" value="1"/>
</dbReference>
<evidence type="ECO:0000256" key="13">
    <source>
        <dbReference type="ARBA" id="ARBA00023315"/>
    </source>
</evidence>
<comment type="subunit">
    <text evidence="18">Homotrimer.</text>
</comment>
<comment type="cofactor">
    <cofactor evidence="18">
        <name>Mg(2+)</name>
        <dbReference type="ChEBI" id="CHEBI:18420"/>
    </cofactor>
    <text evidence="18">Binds 1 Mg(2+) ion per subunit.</text>
</comment>
<feature type="active site" description="Proton acceptor" evidence="18">
    <location>
        <position position="351"/>
    </location>
</feature>
<keyword evidence="8 18" id="KW-0677">Repeat</keyword>
<dbReference type="InterPro" id="IPR025877">
    <property type="entry name" value="MobA-like_NTP_Trfase"/>
</dbReference>
<evidence type="ECO:0000256" key="14">
    <source>
        <dbReference type="ARBA" id="ARBA00023316"/>
    </source>
</evidence>
<evidence type="ECO:0000256" key="1">
    <source>
        <dbReference type="ARBA" id="ARBA00004496"/>
    </source>
</evidence>
<feature type="binding site" evidence="18">
    <location>
        <position position="365"/>
    </location>
    <ligand>
        <name>UDP-N-acetyl-alpha-D-glucosamine</name>
        <dbReference type="ChEBI" id="CHEBI:57705"/>
    </ligand>
</feature>
<keyword evidence="12 18" id="KW-0511">Multifunctional enzyme</keyword>
<evidence type="ECO:0000256" key="9">
    <source>
        <dbReference type="ARBA" id="ARBA00022842"/>
    </source>
</evidence>
<dbReference type="NCBIfam" id="NF010933">
    <property type="entry name" value="PRK14353.1"/>
    <property type="match status" value="1"/>
</dbReference>
<dbReference type="InterPro" id="IPR029044">
    <property type="entry name" value="Nucleotide-diphossugar_trans"/>
</dbReference>
<keyword evidence="11 18" id="KW-0573">Peptidoglycan synthesis</keyword>
<keyword evidence="5 18" id="KW-0808">Transferase</keyword>
<comment type="pathway">
    <text evidence="18">Nucleotide-sugar biosynthesis; UDP-N-acetyl-alpha-D-glucosamine biosynthesis; UDP-N-acetyl-alpha-D-glucosamine from N-acetyl-alpha-D-glucosamine 1-phosphate: step 1/1.</text>
</comment>
<comment type="catalytic activity">
    <reaction evidence="15 18">
        <text>alpha-D-glucosamine 1-phosphate + acetyl-CoA = N-acetyl-alpha-D-glucosamine 1-phosphate + CoA + H(+)</text>
        <dbReference type="Rhea" id="RHEA:13725"/>
        <dbReference type="ChEBI" id="CHEBI:15378"/>
        <dbReference type="ChEBI" id="CHEBI:57287"/>
        <dbReference type="ChEBI" id="CHEBI:57288"/>
        <dbReference type="ChEBI" id="CHEBI:57776"/>
        <dbReference type="ChEBI" id="CHEBI:58516"/>
        <dbReference type="EC" id="2.3.1.157"/>
    </reaction>
</comment>
<feature type="binding site" evidence="18">
    <location>
        <position position="428"/>
    </location>
    <ligand>
        <name>acetyl-CoA</name>
        <dbReference type="ChEBI" id="CHEBI:57288"/>
    </ligand>
</feature>
<feature type="binding site" evidence="18">
    <location>
        <position position="232"/>
    </location>
    <ligand>
        <name>UDP-N-acetyl-alpha-D-glucosamine</name>
        <dbReference type="ChEBI" id="CHEBI:57705"/>
    </ligand>
</feature>
<keyword evidence="13 18" id="KW-0012">Acyltransferase</keyword>
<evidence type="ECO:0000256" key="11">
    <source>
        <dbReference type="ARBA" id="ARBA00022984"/>
    </source>
</evidence>
<gene>
    <name evidence="18 20" type="primary">glmU</name>
    <name evidence="20" type="ORF">D0Y83_13720</name>
</gene>
<evidence type="ECO:0000256" key="7">
    <source>
        <dbReference type="ARBA" id="ARBA00022723"/>
    </source>
</evidence>
<evidence type="ECO:0000256" key="15">
    <source>
        <dbReference type="ARBA" id="ARBA00048247"/>
    </source>
</evidence>
<dbReference type="InterPro" id="IPR018357">
    <property type="entry name" value="Hexapep_transf_CS"/>
</dbReference>
<dbReference type="EC" id="2.7.7.23" evidence="18"/>
<dbReference type="GO" id="GO:0003977">
    <property type="term" value="F:UDP-N-acetylglucosamine diphosphorylase activity"/>
    <property type="evidence" value="ECO:0007669"/>
    <property type="project" value="UniProtKB-UniRule"/>
</dbReference>
<proteinExistence type="inferred from homology"/>
<keyword evidence="4 18" id="KW-0963">Cytoplasm</keyword>
<dbReference type="CDD" id="cd02540">
    <property type="entry name" value="GT2_GlmU_N_bac"/>
    <property type="match status" value="1"/>
</dbReference>
<dbReference type="GO" id="GO:0006048">
    <property type="term" value="P:UDP-N-acetylglucosamine biosynthetic process"/>
    <property type="evidence" value="ECO:0007669"/>
    <property type="project" value="UniProtKB-UniPathway"/>
</dbReference>
<evidence type="ECO:0000313" key="20">
    <source>
        <dbReference type="EMBL" id="QFI64201.1"/>
    </source>
</evidence>
<feature type="region of interest" description="N-acetyltransferase" evidence="18">
    <location>
        <begin position="256"/>
        <end position="454"/>
    </location>
</feature>
<dbReference type="GeneID" id="69698374"/>
<name>A0A5P6NDT8_9SPHN</name>
<dbReference type="InterPro" id="IPR001451">
    <property type="entry name" value="Hexapep"/>
</dbReference>
<keyword evidence="6 18" id="KW-0548">Nucleotidyltransferase</keyword>
<evidence type="ECO:0000256" key="5">
    <source>
        <dbReference type="ARBA" id="ARBA00022679"/>
    </source>
</evidence>
<comment type="pathway">
    <text evidence="18">Bacterial outer membrane biogenesis; LPS lipid A biosynthesis.</text>
</comment>
<feature type="region of interest" description="Linker" evidence="18">
    <location>
        <begin position="235"/>
        <end position="255"/>
    </location>
</feature>
<evidence type="ECO:0000313" key="21">
    <source>
        <dbReference type="Proteomes" id="UP000325385"/>
    </source>
</evidence>
<feature type="binding site" evidence="18">
    <location>
        <position position="368"/>
    </location>
    <ligand>
        <name>acetyl-CoA</name>
        <dbReference type="ChEBI" id="CHEBI:57288"/>
    </ligand>
</feature>
<dbReference type="EC" id="2.3.1.157" evidence="18"/>
<feature type="binding site" evidence="18">
    <location>
        <position position="339"/>
    </location>
    <ligand>
        <name>UDP-N-acetyl-alpha-D-glucosamine</name>
        <dbReference type="ChEBI" id="CHEBI:57705"/>
    </ligand>
</feature>
<evidence type="ECO:0000256" key="10">
    <source>
        <dbReference type="ARBA" id="ARBA00022960"/>
    </source>
</evidence>
<dbReference type="NCBIfam" id="TIGR01173">
    <property type="entry name" value="glmU"/>
    <property type="match status" value="1"/>
</dbReference>
<feature type="domain" description="MobA-like NTP transferase" evidence="19">
    <location>
        <begin position="9"/>
        <end position="143"/>
    </location>
</feature>
<feature type="binding site" evidence="18">
    <location>
        <position position="144"/>
    </location>
    <ligand>
        <name>UDP-N-acetyl-alpha-D-glucosamine</name>
        <dbReference type="ChEBI" id="CHEBI:57705"/>
    </ligand>
</feature>
<evidence type="ECO:0000256" key="2">
    <source>
        <dbReference type="ARBA" id="ARBA00007707"/>
    </source>
</evidence>
<reference evidence="21" key="1">
    <citation type="submission" date="2018-09" db="EMBL/GenBank/DDBJ databases">
        <title>Nocardia yunnanensis sp. nov., an actinomycete isolated from a soil sample.</title>
        <authorList>
            <person name="Zhang J."/>
        </authorList>
    </citation>
    <scope>NUCLEOTIDE SEQUENCE [LARGE SCALE GENOMIC DNA]</scope>
    <source>
        <strain evidence="21">21-3</strain>
    </source>
</reference>
<dbReference type="PROSITE" id="PS00101">
    <property type="entry name" value="HEXAPEP_TRANSFERASES"/>
    <property type="match status" value="1"/>
</dbReference>
<dbReference type="AlphaFoldDB" id="A0A5P6NDT8"/>
<dbReference type="RefSeq" id="WP_151886184.1">
    <property type="nucleotide sequence ID" value="NZ_CP032228.1"/>
</dbReference>
<feature type="binding site" evidence="18">
    <location>
        <begin position="374"/>
        <end position="375"/>
    </location>
    <ligand>
        <name>acetyl-CoA</name>
        <dbReference type="ChEBI" id="CHEBI:57288"/>
    </ligand>
</feature>
<dbReference type="UniPathway" id="UPA00113">
    <property type="reaction ID" value="UER00532"/>
</dbReference>
<feature type="binding site" evidence="18">
    <location>
        <position position="411"/>
    </location>
    <ligand>
        <name>acetyl-CoA</name>
        <dbReference type="ChEBI" id="CHEBI:57288"/>
    </ligand>
</feature>
<sequence length="454" mass="48390">MTSSREFAAIVLAAGKGTRMKSRTHKVLHPIAGRPMLDHLLATVDALQPTRKVVVVGAGRDQLEQALGGRADTCLQEPQLGTGHAVQQAEESLSGHTGDVLVLYGDVPFVKGETMQAMLDRLHAEDAPKVVVLGFEPDEPGHYGRVIADADGRIEKMVEFKDASDEERACRLCNSGVMAARSADMFDLLRRVGNDNAQGEYYLVDIVNIANADGDTCAVISAEAPEEVTGINSRAELAAAEAQWQREQREHWMAEGVTLRAPETVFFSYDTELAPDVTIDPNVVFGPGVRVATGAHIKSFSHLEGARVGEGAQVGPYARLRPGAVMGKDSFVGNFVEMKKATLGEGAKASHLTYLGDAEVGAGANIGAGTITCNYDGYFKHKTVIGERAFIGSNSALIAPVRIGADAIVAAGSAVSRDVGDGDLRMVRGEQVVKPGWADRFHDAMKKKKAAAKK</sequence>
<dbReference type="InterPro" id="IPR038009">
    <property type="entry name" value="GlmU_C_LbH"/>
</dbReference>
<keyword evidence="10 18" id="KW-0133">Cell shape</keyword>
<dbReference type="GO" id="GO:0000902">
    <property type="term" value="P:cell morphogenesis"/>
    <property type="evidence" value="ECO:0007669"/>
    <property type="project" value="UniProtKB-UniRule"/>
</dbReference>
<feature type="binding site" evidence="18">
    <location>
        <position position="106"/>
    </location>
    <ligand>
        <name>Mg(2+)</name>
        <dbReference type="ChEBI" id="CHEBI:18420"/>
    </ligand>
</feature>
<dbReference type="GO" id="GO:0005737">
    <property type="term" value="C:cytoplasm"/>
    <property type="evidence" value="ECO:0007669"/>
    <property type="project" value="UniProtKB-SubCell"/>
</dbReference>
<evidence type="ECO:0000256" key="17">
    <source>
        <dbReference type="ARBA" id="ARBA00049628"/>
    </source>
</evidence>
<evidence type="ECO:0000259" key="19">
    <source>
        <dbReference type="Pfam" id="PF12804"/>
    </source>
</evidence>
<accession>A0A5P6NDT8</accession>
<feature type="binding site" evidence="18">
    <location>
        <begin position="12"/>
        <end position="15"/>
    </location>
    <ligand>
        <name>UDP-N-acetyl-alpha-D-glucosamine</name>
        <dbReference type="ChEBI" id="CHEBI:57705"/>
    </ligand>
</feature>
<comment type="similarity">
    <text evidence="3 18">In the N-terminal section; belongs to the N-acetylglucosamine-1-phosphate uridyltransferase family.</text>
</comment>
<feature type="binding site" evidence="18">
    <location>
        <position position="393"/>
    </location>
    <ligand>
        <name>acetyl-CoA</name>
        <dbReference type="ChEBI" id="CHEBI:57288"/>
    </ligand>
</feature>
<dbReference type="GO" id="GO:0008360">
    <property type="term" value="P:regulation of cell shape"/>
    <property type="evidence" value="ECO:0007669"/>
    <property type="project" value="UniProtKB-KW"/>
</dbReference>
<keyword evidence="7 18" id="KW-0479">Metal-binding</keyword>
<organism evidence="20 21">
    <name type="scientific">Qipengyuania flava</name>
    <dbReference type="NCBI Taxonomy" id="192812"/>
    <lineage>
        <taxon>Bacteria</taxon>
        <taxon>Pseudomonadati</taxon>
        <taxon>Pseudomonadota</taxon>
        <taxon>Alphaproteobacteria</taxon>
        <taxon>Sphingomonadales</taxon>
        <taxon>Erythrobacteraceae</taxon>
        <taxon>Qipengyuania</taxon>
    </lineage>
</organism>
<dbReference type="GO" id="GO:0019134">
    <property type="term" value="F:glucosamine-1-phosphate N-acetyltransferase activity"/>
    <property type="evidence" value="ECO:0007669"/>
    <property type="project" value="UniProtKB-UniRule"/>
</dbReference>
<feature type="binding site" evidence="18">
    <location>
        <position position="174"/>
    </location>
    <ligand>
        <name>UDP-N-acetyl-alpha-D-glucosamine</name>
        <dbReference type="ChEBI" id="CHEBI:57705"/>
    </ligand>
</feature>
<dbReference type="SUPFAM" id="SSF53448">
    <property type="entry name" value="Nucleotide-diphospho-sugar transferases"/>
    <property type="match status" value="1"/>
</dbReference>
<dbReference type="Pfam" id="PF12804">
    <property type="entry name" value="NTP_transf_3"/>
    <property type="match status" value="1"/>
</dbReference>
<comment type="subcellular location">
    <subcellularLocation>
        <location evidence="1 18">Cytoplasm</location>
    </subcellularLocation>
</comment>
<evidence type="ECO:0000256" key="4">
    <source>
        <dbReference type="ARBA" id="ARBA00022490"/>
    </source>
</evidence>
<evidence type="ECO:0000256" key="16">
    <source>
        <dbReference type="ARBA" id="ARBA00048493"/>
    </source>
</evidence>
<dbReference type="SUPFAM" id="SSF51161">
    <property type="entry name" value="Trimeric LpxA-like enzymes"/>
    <property type="match status" value="1"/>
</dbReference>
<dbReference type="PANTHER" id="PTHR43584:SF3">
    <property type="entry name" value="BIFUNCTIONAL PROTEIN GLMU"/>
    <property type="match status" value="1"/>
</dbReference>
<dbReference type="UniPathway" id="UPA00973"/>
<feature type="binding site" evidence="18">
    <location>
        <position position="159"/>
    </location>
    <ligand>
        <name>UDP-N-acetyl-alpha-D-glucosamine</name>
        <dbReference type="ChEBI" id="CHEBI:57705"/>
    </ligand>
</feature>
<dbReference type="GO" id="GO:0016020">
    <property type="term" value="C:membrane"/>
    <property type="evidence" value="ECO:0007669"/>
    <property type="project" value="GOC"/>
</dbReference>
<evidence type="ECO:0000256" key="6">
    <source>
        <dbReference type="ARBA" id="ARBA00022695"/>
    </source>
</evidence>
<feature type="region of interest" description="Pyrophosphorylase" evidence="18">
    <location>
        <begin position="1"/>
        <end position="234"/>
    </location>
</feature>
<comment type="catalytic activity">
    <reaction evidence="16 18">
        <text>N-acetyl-alpha-D-glucosamine 1-phosphate + UTP + H(+) = UDP-N-acetyl-alpha-D-glucosamine + diphosphate</text>
        <dbReference type="Rhea" id="RHEA:13509"/>
        <dbReference type="ChEBI" id="CHEBI:15378"/>
        <dbReference type="ChEBI" id="CHEBI:33019"/>
        <dbReference type="ChEBI" id="CHEBI:46398"/>
        <dbReference type="ChEBI" id="CHEBI:57705"/>
        <dbReference type="ChEBI" id="CHEBI:57776"/>
        <dbReference type="EC" id="2.7.7.23"/>
    </reaction>
</comment>
<dbReference type="Pfam" id="PF00132">
    <property type="entry name" value="Hexapep"/>
    <property type="match status" value="1"/>
</dbReference>
<dbReference type="InterPro" id="IPR005882">
    <property type="entry name" value="Bifunctional_GlmU"/>
</dbReference>
<keyword evidence="14 18" id="KW-0961">Cell wall biogenesis/degradation</keyword>
<feature type="binding site" evidence="18">
    <location>
        <begin position="104"/>
        <end position="106"/>
    </location>
    <ligand>
        <name>UDP-N-acetyl-alpha-D-glucosamine</name>
        <dbReference type="ChEBI" id="CHEBI:57705"/>
    </ligand>
</feature>
<dbReference type="CDD" id="cd03353">
    <property type="entry name" value="LbH_GlmU_C"/>
    <property type="match status" value="1"/>
</dbReference>
<dbReference type="PANTHER" id="PTHR43584">
    <property type="entry name" value="NUCLEOTIDYL TRANSFERASE"/>
    <property type="match status" value="1"/>
</dbReference>
<dbReference type="GO" id="GO:0071555">
    <property type="term" value="P:cell wall organization"/>
    <property type="evidence" value="ECO:0007669"/>
    <property type="project" value="UniProtKB-KW"/>
</dbReference>
<dbReference type="GO" id="GO:0000287">
    <property type="term" value="F:magnesium ion binding"/>
    <property type="evidence" value="ECO:0007669"/>
    <property type="project" value="UniProtKB-UniRule"/>
</dbReference>
<dbReference type="GO" id="GO:0009245">
    <property type="term" value="P:lipid A biosynthetic process"/>
    <property type="evidence" value="ECO:0007669"/>
    <property type="project" value="UniProtKB-UniRule"/>
</dbReference>
<dbReference type="InterPro" id="IPR011004">
    <property type="entry name" value="Trimer_LpxA-like_sf"/>
</dbReference>
<feature type="binding site" evidence="18">
    <location>
        <position position="354"/>
    </location>
    <ligand>
        <name>UDP-N-acetyl-alpha-D-glucosamine</name>
        <dbReference type="ChEBI" id="CHEBI:57705"/>
    </ligand>
</feature>
<feature type="binding site" evidence="18">
    <location>
        <position position="76"/>
    </location>
    <ligand>
        <name>UDP-N-acetyl-alpha-D-glucosamine</name>
        <dbReference type="ChEBI" id="CHEBI:57705"/>
    </ligand>
</feature>
<dbReference type="Gene3D" id="3.90.550.10">
    <property type="entry name" value="Spore Coat Polysaccharide Biosynthesis Protein SpsA, Chain A"/>
    <property type="match status" value="1"/>
</dbReference>
<dbReference type="Proteomes" id="UP000325385">
    <property type="component" value="Chromosome"/>
</dbReference>
<feature type="binding site" evidence="18">
    <location>
        <position position="321"/>
    </location>
    <ligand>
        <name>UDP-N-acetyl-alpha-D-glucosamine</name>
        <dbReference type="ChEBI" id="CHEBI:57705"/>
    </ligand>
</feature>
<dbReference type="InterPro" id="IPR050065">
    <property type="entry name" value="GlmU-like"/>
</dbReference>
<evidence type="ECO:0000256" key="12">
    <source>
        <dbReference type="ARBA" id="ARBA00023268"/>
    </source>
</evidence>
<dbReference type="EMBL" id="CP032228">
    <property type="protein sequence ID" value="QFI64201.1"/>
    <property type="molecule type" value="Genomic_DNA"/>
</dbReference>
<evidence type="ECO:0000256" key="8">
    <source>
        <dbReference type="ARBA" id="ARBA00022737"/>
    </source>
</evidence>
<dbReference type="GO" id="GO:0009252">
    <property type="term" value="P:peptidoglycan biosynthetic process"/>
    <property type="evidence" value="ECO:0007669"/>
    <property type="project" value="UniProtKB-UniRule"/>
</dbReference>
<feature type="binding site" evidence="18">
    <location>
        <position position="232"/>
    </location>
    <ligand>
        <name>Mg(2+)</name>
        <dbReference type="ChEBI" id="CHEBI:18420"/>
    </ligand>
</feature>
<feature type="binding site" evidence="18">
    <location>
        <position position="26"/>
    </location>
    <ligand>
        <name>UDP-N-acetyl-alpha-D-glucosamine</name>
        <dbReference type="ChEBI" id="CHEBI:57705"/>
    </ligand>
</feature>
<evidence type="ECO:0000256" key="18">
    <source>
        <dbReference type="HAMAP-Rule" id="MF_01631"/>
    </source>
</evidence>